<evidence type="ECO:0000259" key="1">
    <source>
        <dbReference type="PROSITE" id="PS50828"/>
    </source>
</evidence>
<evidence type="ECO:0000313" key="4">
    <source>
        <dbReference type="Proteomes" id="UP000681720"/>
    </source>
</evidence>
<organism evidence="3 4">
    <name type="scientific">Rotaria magnacalcarata</name>
    <dbReference type="NCBI Taxonomy" id="392030"/>
    <lineage>
        <taxon>Eukaryota</taxon>
        <taxon>Metazoa</taxon>
        <taxon>Spiralia</taxon>
        <taxon>Gnathifera</taxon>
        <taxon>Rotifera</taxon>
        <taxon>Eurotatoria</taxon>
        <taxon>Bdelloidea</taxon>
        <taxon>Philodinida</taxon>
        <taxon>Philodinidae</taxon>
        <taxon>Rotaria</taxon>
    </lineage>
</organism>
<dbReference type="PANTHER" id="PTHR46535">
    <property type="entry name" value="NEDD4-BINDING PROTEIN 2"/>
    <property type="match status" value="1"/>
</dbReference>
<dbReference type="Proteomes" id="UP000681967">
    <property type="component" value="Unassembled WGS sequence"/>
</dbReference>
<dbReference type="GO" id="GO:0005634">
    <property type="term" value="C:nucleus"/>
    <property type="evidence" value="ECO:0007669"/>
    <property type="project" value="TreeGrafter"/>
</dbReference>
<dbReference type="Pfam" id="PF08590">
    <property type="entry name" value="DUF1771"/>
    <property type="match status" value="1"/>
</dbReference>
<dbReference type="GO" id="GO:0004519">
    <property type="term" value="F:endonuclease activity"/>
    <property type="evidence" value="ECO:0007669"/>
    <property type="project" value="TreeGrafter"/>
</dbReference>
<dbReference type="InterPro" id="IPR036063">
    <property type="entry name" value="Smr_dom_sf"/>
</dbReference>
<feature type="non-terminal residue" evidence="3">
    <location>
        <position position="1"/>
    </location>
</feature>
<name>A0A8S3HYY7_9BILA</name>
<dbReference type="SUPFAM" id="SSF160443">
    <property type="entry name" value="SMR domain-like"/>
    <property type="match status" value="1"/>
</dbReference>
<accession>A0A8S3HYY7</accession>
<sequence>MKDFQKPQLDFASQHKLKQLKRNFPSLTDDFIYEMFCENESDYNLTLVCISSMLDENVSISMPEKSPSLSTSAAATATSNYRSTLTTETIHESYETLRRDARFHASKRKECFNKADQANRHGMIGVASYYINQAREQARLMKDANRTASEHLSRIRLAKFRQTHQLDLHELYPDEALHLFKLAEEELNGGNRRTTPKSIEIITGYGKHSVYGGGSGKIRSTILAYLRQKNY</sequence>
<evidence type="ECO:0000313" key="3">
    <source>
        <dbReference type="EMBL" id="CAF5191242.1"/>
    </source>
</evidence>
<dbReference type="PROSITE" id="PS50828">
    <property type="entry name" value="SMR"/>
    <property type="match status" value="1"/>
</dbReference>
<dbReference type="PANTHER" id="PTHR46535:SF1">
    <property type="entry name" value="NEDD4-BINDING PROTEIN 2"/>
    <property type="match status" value="1"/>
</dbReference>
<dbReference type="SMART" id="SM01162">
    <property type="entry name" value="DUF1771"/>
    <property type="match status" value="1"/>
</dbReference>
<feature type="domain" description="Smr" evidence="1">
    <location>
        <begin position="166"/>
        <end position="231"/>
    </location>
</feature>
<dbReference type="InterPro" id="IPR052772">
    <property type="entry name" value="Endo/PolyKinase_Domain-Protein"/>
</dbReference>
<dbReference type="EMBL" id="CAJOBH010238407">
    <property type="protein sequence ID" value="CAF5100122.1"/>
    <property type="molecule type" value="Genomic_DNA"/>
</dbReference>
<dbReference type="Gene3D" id="3.30.1370.110">
    <property type="match status" value="1"/>
</dbReference>
<dbReference type="AlphaFoldDB" id="A0A8S3HYY7"/>
<gene>
    <name evidence="2" type="ORF">BYL167_LOCUS64250</name>
    <name evidence="3" type="ORF">GIL414_LOCUS73067</name>
</gene>
<dbReference type="Proteomes" id="UP000681720">
    <property type="component" value="Unassembled WGS sequence"/>
</dbReference>
<reference evidence="3" key="1">
    <citation type="submission" date="2021-02" db="EMBL/GenBank/DDBJ databases">
        <authorList>
            <person name="Nowell W R."/>
        </authorList>
    </citation>
    <scope>NUCLEOTIDE SEQUENCE</scope>
</reference>
<proteinExistence type="predicted"/>
<evidence type="ECO:0000313" key="2">
    <source>
        <dbReference type="EMBL" id="CAF5100122.1"/>
    </source>
</evidence>
<dbReference type="EMBL" id="CAJOBJ010337799">
    <property type="protein sequence ID" value="CAF5191242.1"/>
    <property type="molecule type" value="Genomic_DNA"/>
</dbReference>
<dbReference type="InterPro" id="IPR002625">
    <property type="entry name" value="Smr_dom"/>
</dbReference>
<protein>
    <recommendedName>
        <fullName evidence="1">Smr domain-containing protein</fullName>
    </recommendedName>
</protein>
<dbReference type="InterPro" id="IPR013899">
    <property type="entry name" value="DUF1771"/>
</dbReference>
<comment type="caution">
    <text evidence="3">The sequence shown here is derived from an EMBL/GenBank/DDBJ whole genome shotgun (WGS) entry which is preliminary data.</text>
</comment>